<evidence type="ECO:0000313" key="8">
    <source>
        <dbReference type="RefSeq" id="XP_039114332.1"/>
    </source>
</evidence>
<dbReference type="SUPFAM" id="SSF53335">
    <property type="entry name" value="S-adenosyl-L-methionine-dependent methyltransferases"/>
    <property type="match status" value="1"/>
</dbReference>
<evidence type="ECO:0000256" key="3">
    <source>
        <dbReference type="ARBA" id="ARBA00022691"/>
    </source>
</evidence>
<organism evidence="7 8">
    <name type="scientific">Dioscorea cayennensis subsp. rotundata</name>
    <name type="common">White Guinea yam</name>
    <name type="synonym">Dioscorea rotundata</name>
    <dbReference type="NCBI Taxonomy" id="55577"/>
    <lineage>
        <taxon>Eukaryota</taxon>
        <taxon>Viridiplantae</taxon>
        <taxon>Streptophyta</taxon>
        <taxon>Embryophyta</taxon>
        <taxon>Tracheophyta</taxon>
        <taxon>Spermatophyta</taxon>
        <taxon>Magnoliopsida</taxon>
        <taxon>Liliopsida</taxon>
        <taxon>Dioscoreales</taxon>
        <taxon>Dioscoreaceae</taxon>
        <taxon>Dioscorea</taxon>
    </lineage>
</organism>
<feature type="active site" description="Proton acceptor" evidence="4">
    <location>
        <position position="271"/>
    </location>
</feature>
<dbReference type="RefSeq" id="XP_039114332.1">
    <property type="nucleotide sequence ID" value="XM_039258398.1"/>
</dbReference>
<dbReference type="GO" id="GO:0046983">
    <property type="term" value="F:protein dimerization activity"/>
    <property type="evidence" value="ECO:0007669"/>
    <property type="project" value="InterPro"/>
</dbReference>
<dbReference type="PROSITE" id="PS51683">
    <property type="entry name" value="SAM_OMT_II"/>
    <property type="match status" value="1"/>
</dbReference>
<dbReference type="Proteomes" id="UP001515500">
    <property type="component" value="Chromosome 3"/>
</dbReference>
<dbReference type="CDD" id="cd02440">
    <property type="entry name" value="AdoMet_MTases"/>
    <property type="match status" value="1"/>
</dbReference>
<dbReference type="FunFam" id="1.10.10.10:FF:000213">
    <property type="entry name" value="Coniferyl alcohol 9-O-methyltransferase"/>
    <property type="match status" value="1"/>
</dbReference>
<keyword evidence="3" id="KW-0949">S-adenosyl-L-methionine</keyword>
<dbReference type="GeneID" id="120249761"/>
<evidence type="ECO:0000259" key="5">
    <source>
        <dbReference type="Pfam" id="PF00891"/>
    </source>
</evidence>
<proteinExistence type="predicted"/>
<gene>
    <name evidence="8" type="primary">LOC120249761</name>
</gene>
<dbReference type="Gene3D" id="3.40.50.150">
    <property type="entry name" value="Vaccinia Virus protein VP39"/>
    <property type="match status" value="1"/>
</dbReference>
<dbReference type="InterPro" id="IPR001077">
    <property type="entry name" value="COMT_C"/>
</dbReference>
<accession>A0AB40AHB4</accession>
<evidence type="ECO:0000256" key="1">
    <source>
        <dbReference type="ARBA" id="ARBA00022603"/>
    </source>
</evidence>
<dbReference type="Gene3D" id="1.10.10.10">
    <property type="entry name" value="Winged helix-like DNA-binding domain superfamily/Winged helix DNA-binding domain"/>
    <property type="match status" value="1"/>
</dbReference>
<evidence type="ECO:0000259" key="6">
    <source>
        <dbReference type="Pfam" id="PF08100"/>
    </source>
</evidence>
<dbReference type="PANTHER" id="PTHR11746">
    <property type="entry name" value="O-METHYLTRANSFERASE"/>
    <property type="match status" value="1"/>
</dbReference>
<dbReference type="FunFam" id="3.40.50.150:FF:000057">
    <property type="entry name" value="O-methyltransferase ZRP4"/>
    <property type="match status" value="1"/>
</dbReference>
<dbReference type="InterPro" id="IPR036390">
    <property type="entry name" value="WH_DNA-bd_sf"/>
</dbReference>
<sequence>MSSSMEVERSAHDFYEAITPLWNQMLAFIDTICLRCAVELGVPDVMHNHGGPMTLSELIQALSISTSRAQFLRRIMRVLVNSGFFSIKVNELDTSNEENVLYDLTATSRLLITGSTNCLAPLVLLRTGLQSVMAGQAMTSWIKDSDENIETPFHVAHGGKGLFKFASERPQFNALFNEAMACDSRVFMGQVVKEWGDVLFGGLRSLVDVGGGTGGASVVIARAFPEMKCSVLDLAHVVDVQPENELVEFVKGDMFVHVPPADAVLLKWVLHDWSDEDCVKILKNCKMSVSREVNKGKVIIIDTMLQSNLNNFNTTRTQHLWDVYIMTMTFGKERNKKEWKAIFDKAGFSEFKIICELGVHSVIEVYP</sequence>
<dbReference type="GO" id="GO:0032259">
    <property type="term" value="P:methylation"/>
    <property type="evidence" value="ECO:0007669"/>
    <property type="project" value="UniProtKB-KW"/>
</dbReference>
<dbReference type="PIRSF" id="PIRSF005739">
    <property type="entry name" value="O-mtase"/>
    <property type="match status" value="1"/>
</dbReference>
<dbReference type="InterPro" id="IPR036388">
    <property type="entry name" value="WH-like_DNA-bd_sf"/>
</dbReference>
<feature type="domain" description="O-methyltransferase C-terminal" evidence="5">
    <location>
        <begin position="139"/>
        <end position="349"/>
    </location>
</feature>
<evidence type="ECO:0000313" key="7">
    <source>
        <dbReference type="Proteomes" id="UP001515500"/>
    </source>
</evidence>
<evidence type="ECO:0000256" key="4">
    <source>
        <dbReference type="PIRSR" id="PIRSR005739-1"/>
    </source>
</evidence>
<evidence type="ECO:0000256" key="2">
    <source>
        <dbReference type="ARBA" id="ARBA00022679"/>
    </source>
</evidence>
<dbReference type="GO" id="GO:0008171">
    <property type="term" value="F:O-methyltransferase activity"/>
    <property type="evidence" value="ECO:0007669"/>
    <property type="project" value="InterPro"/>
</dbReference>
<dbReference type="Pfam" id="PF08100">
    <property type="entry name" value="Dimerisation"/>
    <property type="match status" value="1"/>
</dbReference>
<dbReference type="SUPFAM" id="SSF46785">
    <property type="entry name" value="Winged helix' DNA-binding domain"/>
    <property type="match status" value="1"/>
</dbReference>
<keyword evidence="7" id="KW-1185">Reference proteome</keyword>
<keyword evidence="2" id="KW-0808">Transferase</keyword>
<dbReference type="InterPro" id="IPR029063">
    <property type="entry name" value="SAM-dependent_MTases_sf"/>
</dbReference>
<dbReference type="GO" id="GO:0008757">
    <property type="term" value="F:S-adenosylmethionine-dependent methyltransferase activity"/>
    <property type="evidence" value="ECO:0007669"/>
    <property type="project" value="UniProtKB-ARBA"/>
</dbReference>
<dbReference type="Pfam" id="PF00891">
    <property type="entry name" value="Methyltransf_2"/>
    <property type="match status" value="1"/>
</dbReference>
<dbReference type="AlphaFoldDB" id="A0AB40AHB4"/>
<keyword evidence="1" id="KW-0489">Methyltransferase</keyword>
<reference evidence="8" key="1">
    <citation type="submission" date="2025-08" db="UniProtKB">
        <authorList>
            <consortium name="RefSeq"/>
        </authorList>
    </citation>
    <scope>IDENTIFICATION</scope>
</reference>
<protein>
    <submittedName>
        <fullName evidence="8">Trans-resveratrol di-O-methyltransferase-like</fullName>
    </submittedName>
</protein>
<dbReference type="InterPro" id="IPR012967">
    <property type="entry name" value="COMT_dimerisation"/>
</dbReference>
<dbReference type="InterPro" id="IPR016461">
    <property type="entry name" value="COMT-like"/>
</dbReference>
<feature type="domain" description="O-methyltransferase dimerisation" evidence="6">
    <location>
        <begin position="22"/>
        <end position="113"/>
    </location>
</feature>
<name>A0AB40AHB4_DIOCR</name>